<organism evidence="1">
    <name type="scientific">Kwoniella pini CBS 10737</name>
    <dbReference type="NCBI Taxonomy" id="1296096"/>
    <lineage>
        <taxon>Eukaryota</taxon>
        <taxon>Fungi</taxon>
        <taxon>Dikarya</taxon>
        <taxon>Basidiomycota</taxon>
        <taxon>Agaricomycotina</taxon>
        <taxon>Tremellomycetes</taxon>
        <taxon>Tremellales</taxon>
        <taxon>Cryptococcaceae</taxon>
        <taxon>Kwoniella</taxon>
    </lineage>
</organism>
<reference evidence="1" key="3">
    <citation type="submission" date="2016-07" db="EMBL/GenBank/DDBJ databases">
        <title>Evolution of pathogenesis and genome organization in the Tremellales.</title>
        <authorList>
            <person name="Cuomo C."/>
            <person name="Litvintseva A."/>
            <person name="Heitman J."/>
            <person name="Chen Y."/>
            <person name="Sun S."/>
            <person name="Springer D."/>
            <person name="Dromer F."/>
            <person name="Young S."/>
            <person name="Zeng Q."/>
            <person name="Chapman S."/>
            <person name="Gujja S."/>
            <person name="Saif S."/>
            <person name="Birren B."/>
        </authorList>
    </citation>
    <scope>NUCLEOTIDE SEQUENCE</scope>
    <source>
        <strain evidence="1">CBS 10737</strain>
    </source>
</reference>
<dbReference type="AlphaFoldDB" id="A0A1B9I084"/>
<dbReference type="Gene3D" id="3.40.710.10">
    <property type="entry name" value="DD-peptidase/beta-lactamase superfamily"/>
    <property type="match status" value="1"/>
</dbReference>
<dbReference type="SUPFAM" id="SSF56601">
    <property type="entry name" value="beta-lactamase/transpeptidase-like"/>
    <property type="match status" value="1"/>
</dbReference>
<reference evidence="2" key="4">
    <citation type="submission" date="2024-02" db="EMBL/GenBank/DDBJ databases">
        <title>Comparative genomics of Cryptococcus and Kwoniella reveals pathogenesis evolution and contrasting modes of karyotype evolution via chromosome fusion or intercentromeric recombination.</title>
        <authorList>
            <person name="Coelho M.A."/>
            <person name="David-Palma M."/>
            <person name="Shea T."/>
            <person name="Bowers K."/>
            <person name="McGinley-Smith S."/>
            <person name="Mohammad A.W."/>
            <person name="Gnirke A."/>
            <person name="Yurkov A.M."/>
            <person name="Nowrousian M."/>
            <person name="Sun S."/>
            <person name="Cuomo C.A."/>
            <person name="Heitman J."/>
        </authorList>
    </citation>
    <scope>NUCLEOTIDE SEQUENCE</scope>
    <source>
        <strain evidence="2">CBS 10737</strain>
    </source>
</reference>
<dbReference type="RefSeq" id="XP_019010172.1">
    <property type="nucleotide sequence ID" value="XM_019156370.1"/>
</dbReference>
<evidence type="ECO:0000313" key="3">
    <source>
        <dbReference type="Proteomes" id="UP000094020"/>
    </source>
</evidence>
<dbReference type="KEGG" id="kpin:30173009"/>
<dbReference type="Proteomes" id="UP000094020">
    <property type="component" value="Chromosome 8"/>
</dbReference>
<dbReference type="EMBL" id="CP144526">
    <property type="protein sequence ID" value="WWC71861.1"/>
    <property type="molecule type" value="Genomic_DNA"/>
</dbReference>
<reference evidence="2" key="2">
    <citation type="submission" date="2013-07" db="EMBL/GenBank/DDBJ databases">
        <authorList>
            <consortium name="The Broad Institute Genome Sequencing Platform"/>
            <person name="Cuomo C."/>
            <person name="Litvintseva A."/>
            <person name="Chen Y."/>
            <person name="Heitman J."/>
            <person name="Sun S."/>
            <person name="Springer D."/>
            <person name="Dromer F."/>
            <person name="Young S.K."/>
            <person name="Zeng Q."/>
            <person name="Gargeya S."/>
            <person name="Fitzgerald M."/>
            <person name="Abouelleil A."/>
            <person name="Alvarado L."/>
            <person name="Berlin A.M."/>
            <person name="Chapman S.B."/>
            <person name="Dewar J."/>
            <person name="Goldberg J."/>
            <person name="Griggs A."/>
            <person name="Gujja S."/>
            <person name="Hansen M."/>
            <person name="Howarth C."/>
            <person name="Imamovic A."/>
            <person name="Larimer J."/>
            <person name="McCowan C."/>
            <person name="Murphy C."/>
            <person name="Pearson M."/>
            <person name="Priest M."/>
            <person name="Roberts A."/>
            <person name="Saif S."/>
            <person name="Shea T."/>
            <person name="Sykes S."/>
            <person name="Wortman J."/>
            <person name="Nusbaum C."/>
            <person name="Birren B."/>
        </authorList>
    </citation>
    <scope>NUCLEOTIDE SEQUENCE</scope>
    <source>
        <strain evidence="2">CBS 10737</strain>
    </source>
</reference>
<evidence type="ECO:0000313" key="1">
    <source>
        <dbReference type="EMBL" id="OCF48953.1"/>
    </source>
</evidence>
<gene>
    <name evidence="1" type="ORF">I206_04640</name>
    <name evidence="2" type="ORF">I206_105820</name>
</gene>
<accession>A0A1B9I084</accession>
<protein>
    <submittedName>
        <fullName evidence="1">Uncharacterized protein</fullName>
    </submittedName>
</protein>
<evidence type="ECO:0000313" key="2">
    <source>
        <dbReference type="EMBL" id="WWC71861.1"/>
    </source>
</evidence>
<proteinExistence type="predicted"/>
<reference evidence="1" key="1">
    <citation type="submission" date="2013-07" db="EMBL/GenBank/DDBJ databases">
        <title>The Genome Sequence of Cryptococcus pinus CBS10737.</title>
        <authorList>
            <consortium name="The Broad Institute Genome Sequencing Platform"/>
            <person name="Cuomo C."/>
            <person name="Litvintseva A."/>
            <person name="Chen Y."/>
            <person name="Heitman J."/>
            <person name="Sun S."/>
            <person name="Springer D."/>
            <person name="Dromer F."/>
            <person name="Young S.K."/>
            <person name="Zeng Q."/>
            <person name="Gargeya S."/>
            <person name="Fitzgerald M."/>
            <person name="Abouelleil A."/>
            <person name="Alvarado L."/>
            <person name="Berlin A.M."/>
            <person name="Chapman S.B."/>
            <person name="Dewar J."/>
            <person name="Goldberg J."/>
            <person name="Griggs A."/>
            <person name="Gujja S."/>
            <person name="Hansen M."/>
            <person name="Howarth C."/>
            <person name="Imamovic A."/>
            <person name="Larimer J."/>
            <person name="McCowan C."/>
            <person name="Murphy C."/>
            <person name="Pearson M."/>
            <person name="Priest M."/>
            <person name="Roberts A."/>
            <person name="Saif S."/>
            <person name="Shea T."/>
            <person name="Sykes S."/>
            <person name="Wortman J."/>
            <person name="Nusbaum C."/>
            <person name="Birren B."/>
        </authorList>
    </citation>
    <scope>NUCLEOTIDE SEQUENCE [LARGE SCALE GENOMIC DNA]</scope>
    <source>
        <strain evidence="1">CBS 10737</strain>
    </source>
</reference>
<keyword evidence="3" id="KW-1185">Reference proteome</keyword>
<dbReference type="GeneID" id="30173009"/>
<name>A0A1B9I084_9TREE</name>
<sequence length="103" mass="11668">MASSRIPGCQIVIYRYKDDFLDKPQDYLKAFGHLDIEKKVPKITLIRLPLASSSKSFTSHSLVPILTENGFTLDTPIKAILPKISFGEKGRYLYTYDRSTKLG</sequence>
<dbReference type="InterPro" id="IPR012338">
    <property type="entry name" value="Beta-lactam/transpept-like"/>
</dbReference>
<dbReference type="OrthoDB" id="5946976at2759"/>
<dbReference type="EMBL" id="KI894012">
    <property type="protein sequence ID" value="OCF48953.1"/>
    <property type="molecule type" value="Genomic_DNA"/>
</dbReference>